<comment type="caution">
    <text evidence="2">The sequence shown here is derived from an EMBL/GenBank/DDBJ whole genome shotgun (WGS) entry which is preliminary data.</text>
</comment>
<dbReference type="Gene3D" id="3.10.450.50">
    <property type="match status" value="1"/>
</dbReference>
<organism evidence="2 3">
    <name type="scientific">Epilithonimonas pallida</name>
    <dbReference type="NCBI Taxonomy" id="373671"/>
    <lineage>
        <taxon>Bacteria</taxon>
        <taxon>Pseudomonadati</taxon>
        <taxon>Bacteroidota</taxon>
        <taxon>Flavobacteriia</taxon>
        <taxon>Flavobacteriales</taxon>
        <taxon>Weeksellaceae</taxon>
        <taxon>Chryseobacterium group</taxon>
        <taxon>Epilithonimonas</taxon>
    </lineage>
</organism>
<reference evidence="2 3" key="1">
    <citation type="submission" date="2017-05" db="EMBL/GenBank/DDBJ databases">
        <authorList>
            <person name="Varghese N."/>
            <person name="Submissions S."/>
        </authorList>
    </citation>
    <scope>NUCLEOTIDE SEQUENCE [LARGE SCALE GENOMIC DNA]</scope>
    <source>
        <strain evidence="2 3">DSM 18015</strain>
    </source>
</reference>
<evidence type="ECO:0000259" key="1">
    <source>
        <dbReference type="Pfam" id="PF12680"/>
    </source>
</evidence>
<dbReference type="EMBL" id="FXUO01000006">
    <property type="protein sequence ID" value="SMP94595.1"/>
    <property type="molecule type" value="Genomic_DNA"/>
</dbReference>
<dbReference type="InterPro" id="IPR032710">
    <property type="entry name" value="NTF2-like_dom_sf"/>
</dbReference>
<feature type="domain" description="SnoaL-like" evidence="1">
    <location>
        <begin position="24"/>
        <end position="124"/>
    </location>
</feature>
<name>A0ABY1R5V3_9FLAO</name>
<dbReference type="Proteomes" id="UP001158050">
    <property type="component" value="Unassembled WGS sequence"/>
</dbReference>
<dbReference type="SUPFAM" id="SSF54427">
    <property type="entry name" value="NTF2-like"/>
    <property type="match status" value="1"/>
</dbReference>
<evidence type="ECO:0000313" key="2">
    <source>
        <dbReference type="EMBL" id="SMP94595.1"/>
    </source>
</evidence>
<sequence>MLNQQDLKMKIIEAEELKNIANLWFKAFNEQNLDDLLSLYDESAQHYSPKLKIREPDTKGLIKGKNALRIWWKDCFERLPTLQYEVNKLTADSEQVFMEYTRKVMGEEDMKVGEVLEIKDGKIICSRVYHG</sequence>
<dbReference type="Pfam" id="PF12680">
    <property type="entry name" value="SnoaL_2"/>
    <property type="match status" value="1"/>
</dbReference>
<keyword evidence="3" id="KW-1185">Reference proteome</keyword>
<gene>
    <name evidence="2" type="ORF">SAMN05421679_1067</name>
</gene>
<accession>A0ABY1R5V3</accession>
<proteinExistence type="predicted"/>
<protein>
    <submittedName>
        <fullName evidence="2">SnoaL-like domain-containing protein</fullName>
    </submittedName>
</protein>
<dbReference type="InterPro" id="IPR037401">
    <property type="entry name" value="SnoaL-like"/>
</dbReference>
<evidence type="ECO:0000313" key="3">
    <source>
        <dbReference type="Proteomes" id="UP001158050"/>
    </source>
</evidence>